<dbReference type="Gene3D" id="1.20.58.60">
    <property type="match status" value="1"/>
</dbReference>
<comment type="similarity">
    <text evidence="4">Belongs to the helicase family. RecQ subfamily.</text>
</comment>
<comment type="catalytic activity">
    <reaction evidence="15">
        <text>ATP + H2O = ADP + phosphate + H(+)</text>
        <dbReference type="Rhea" id="RHEA:13065"/>
        <dbReference type="ChEBI" id="CHEBI:15377"/>
        <dbReference type="ChEBI" id="CHEBI:15378"/>
        <dbReference type="ChEBI" id="CHEBI:30616"/>
        <dbReference type="ChEBI" id="CHEBI:43474"/>
        <dbReference type="ChEBI" id="CHEBI:456216"/>
    </reaction>
    <physiologicalReaction direction="left-to-right" evidence="15">
        <dbReference type="Rhea" id="RHEA:13066"/>
    </physiologicalReaction>
</comment>
<dbReference type="InterPro" id="IPR011545">
    <property type="entry name" value="DEAD/DEAH_box_helicase_dom"/>
</dbReference>
<feature type="region of interest" description="Disordered" evidence="16">
    <location>
        <begin position="70"/>
        <end position="89"/>
    </location>
</feature>
<gene>
    <name evidence="18" type="ORF">SEV965_LOCUS23895</name>
</gene>
<evidence type="ECO:0000256" key="1">
    <source>
        <dbReference type="ARBA" id="ARBA00001936"/>
    </source>
</evidence>
<accession>A0A815AAG7</accession>
<dbReference type="GO" id="GO:0043138">
    <property type="term" value="F:3'-5' DNA helicase activity"/>
    <property type="evidence" value="ECO:0007669"/>
    <property type="project" value="UniProtKB-EC"/>
</dbReference>
<dbReference type="EMBL" id="CAJNOU010001805">
    <property type="protein sequence ID" value="CAF1254205.1"/>
    <property type="molecule type" value="Genomic_DNA"/>
</dbReference>
<keyword evidence="12" id="KW-0539">Nucleus</keyword>
<evidence type="ECO:0000256" key="5">
    <source>
        <dbReference type="ARBA" id="ARBA00022723"/>
    </source>
</evidence>
<evidence type="ECO:0000256" key="3">
    <source>
        <dbReference type="ARBA" id="ARBA00004123"/>
    </source>
</evidence>
<sequence>MDCIVISDEENEKMNSINTVRQFEQINNPITTYDNDELIAIELEIRDIDQQINRLRQHRSNLTKRQQQLKETIKRNQQTTTTTNNPHEQWQRTDFSWSSKVNEMRTEIFQINLFRPWQLETINVTLAGHDCILIMPTGGGKSLCYQLPAVISDGITIVVSPLISLVDDQIYALRNLNIDARSLNTSTSRDEQTEIMHILDGRNNSGSTLKILYLTPEKIAKNKIIMSKLQKLYEAKRFARLIIDEVHCVSQFGHDFRPDYKYLSIFKRQFPNIPILGLTATATLKVINDIRKILQIQKCILFRAPFNRKNLFYEVYHKSNVGKDALNDLVYCIQQRFDKQSGIVYCLSQKDAEDSDVQQVDTISYHVKNLSTLLDELIEERATDDPTRHRQRLDGLLGRYRQLLNSIDEASQRCTVVIPSKMIHENSIQLNISLTNISNAPMNFRDLSDVRTAVQGQIRVCDVLENFSHQVNELVTRGNELIKQSMVPKYVQQDIQNIQKLYNEKVQSAQDSLGRFKRLLELWERFDANKRRYQQQTERLNNELTQLKSNQNSIVSFQHEIDNCKYLRTSYADLKLILDENAQYLQTISLNNLLPYENLQKLKIDYDNMIEELTEKLRIIDGILQDLIYDNDKWTHFNNELKRLETLFREIGSMFDAKMFGERALEEKQQILERIRTELGEHLHSLSILHSDGTNLESLRSRPKDLQNVLNRLTQLRILAETTSGKVNHEEEQVVECRTHVQTSQRYIQQLQPWIDQAENYLTKRLDQIGALNLTEAKQLYDKHKDFLEERRRMLSIYNNLLTEEHNINDQYELKSLIKSLSTRWLEIVRKSDELTPRYDKQYSSWLLFESELNSFRDQILDELEKRVHAIVSIDINKLFDLTRINTLLNELRVLDENIHNHTSNYNRFHKQLTDLRQYTSTEGQRILHEEQMSIETRWHQINRFTADKVKK</sequence>
<comment type="cofactor">
    <cofactor evidence="2">
        <name>Mg(2+)</name>
        <dbReference type="ChEBI" id="CHEBI:18420"/>
    </cofactor>
</comment>
<evidence type="ECO:0000256" key="6">
    <source>
        <dbReference type="ARBA" id="ARBA00022741"/>
    </source>
</evidence>
<dbReference type="FunFam" id="3.40.50.300:FF:000752">
    <property type="entry name" value="ATP-dependent DNA helicase"/>
    <property type="match status" value="1"/>
</dbReference>
<dbReference type="GO" id="GO:0005737">
    <property type="term" value="C:cytoplasm"/>
    <property type="evidence" value="ECO:0007669"/>
    <property type="project" value="TreeGrafter"/>
</dbReference>
<evidence type="ECO:0000256" key="9">
    <source>
        <dbReference type="ARBA" id="ARBA00022840"/>
    </source>
</evidence>
<comment type="caution">
    <text evidence="18">The sequence shown here is derived from an EMBL/GenBank/DDBJ whole genome shotgun (WGS) entry which is preliminary data.</text>
</comment>
<evidence type="ECO:0000256" key="16">
    <source>
        <dbReference type="SAM" id="MobiDB-lite"/>
    </source>
</evidence>
<dbReference type="EC" id="5.6.2.4" evidence="14"/>
<dbReference type="PANTHER" id="PTHR13710">
    <property type="entry name" value="DNA HELICASE RECQ FAMILY MEMBER"/>
    <property type="match status" value="1"/>
</dbReference>
<evidence type="ECO:0000256" key="14">
    <source>
        <dbReference type="ARBA" id="ARBA00034808"/>
    </source>
</evidence>
<keyword evidence="7" id="KW-0378">Hydrolase</keyword>
<dbReference type="GO" id="GO:0016787">
    <property type="term" value="F:hydrolase activity"/>
    <property type="evidence" value="ECO:0007669"/>
    <property type="project" value="UniProtKB-KW"/>
</dbReference>
<name>A0A815AAG7_9BILA</name>
<dbReference type="GO" id="GO:0005694">
    <property type="term" value="C:chromosome"/>
    <property type="evidence" value="ECO:0007669"/>
    <property type="project" value="TreeGrafter"/>
</dbReference>
<dbReference type="PANTHER" id="PTHR13710:SF105">
    <property type="entry name" value="ATP-DEPENDENT DNA HELICASE Q1"/>
    <property type="match status" value="1"/>
</dbReference>
<feature type="domain" description="Helicase ATP-binding" evidence="17">
    <location>
        <begin position="122"/>
        <end position="300"/>
    </location>
</feature>
<keyword evidence="6" id="KW-0547">Nucleotide-binding</keyword>
<keyword evidence="11" id="KW-0413">Isomerase</keyword>
<evidence type="ECO:0000256" key="4">
    <source>
        <dbReference type="ARBA" id="ARBA00005446"/>
    </source>
</evidence>
<evidence type="ECO:0000256" key="13">
    <source>
        <dbReference type="ARBA" id="ARBA00034617"/>
    </source>
</evidence>
<comment type="catalytic activity">
    <reaction evidence="13">
        <text>Couples ATP hydrolysis with the unwinding of duplex DNA by translocating in the 3'-5' direction.</text>
        <dbReference type="EC" id="5.6.2.4"/>
    </reaction>
</comment>
<evidence type="ECO:0000313" key="19">
    <source>
        <dbReference type="Proteomes" id="UP000663889"/>
    </source>
</evidence>
<dbReference type="GO" id="GO:0000724">
    <property type="term" value="P:double-strand break repair via homologous recombination"/>
    <property type="evidence" value="ECO:0007669"/>
    <property type="project" value="TreeGrafter"/>
</dbReference>
<dbReference type="CDD" id="cd18015">
    <property type="entry name" value="DEXHc_RecQ1"/>
    <property type="match status" value="1"/>
</dbReference>
<dbReference type="InterPro" id="IPR002464">
    <property type="entry name" value="DNA/RNA_helicase_DEAH_CS"/>
</dbReference>
<dbReference type="SUPFAM" id="SSF46966">
    <property type="entry name" value="Spectrin repeat"/>
    <property type="match status" value="2"/>
</dbReference>
<feature type="compositionally biased region" description="Low complexity" evidence="16">
    <location>
        <begin position="76"/>
        <end position="85"/>
    </location>
</feature>
<dbReference type="GO" id="GO:0009378">
    <property type="term" value="F:four-way junction helicase activity"/>
    <property type="evidence" value="ECO:0007669"/>
    <property type="project" value="TreeGrafter"/>
</dbReference>
<dbReference type="InterPro" id="IPR014001">
    <property type="entry name" value="Helicase_ATP-bd"/>
</dbReference>
<protein>
    <recommendedName>
        <fullName evidence="14">DNA 3'-5' helicase</fullName>
        <ecNumber evidence="14">5.6.2.4</ecNumber>
    </recommendedName>
</protein>
<evidence type="ECO:0000313" key="18">
    <source>
        <dbReference type="EMBL" id="CAF1254205.1"/>
    </source>
</evidence>
<evidence type="ECO:0000259" key="17">
    <source>
        <dbReference type="PROSITE" id="PS51192"/>
    </source>
</evidence>
<dbReference type="GO" id="GO:0005524">
    <property type="term" value="F:ATP binding"/>
    <property type="evidence" value="ECO:0007669"/>
    <property type="project" value="UniProtKB-KW"/>
</dbReference>
<dbReference type="NCBIfam" id="TIGR00614">
    <property type="entry name" value="recQ_fam"/>
    <property type="match status" value="1"/>
</dbReference>
<dbReference type="PROSITE" id="PS00690">
    <property type="entry name" value="DEAH_ATP_HELICASE"/>
    <property type="match status" value="1"/>
</dbReference>
<keyword evidence="8" id="KW-0347">Helicase</keyword>
<keyword evidence="5" id="KW-0479">Metal-binding</keyword>
<dbReference type="InterPro" id="IPR004589">
    <property type="entry name" value="DNA_helicase_ATP-dep_RecQ"/>
</dbReference>
<evidence type="ECO:0000256" key="10">
    <source>
        <dbReference type="ARBA" id="ARBA00023125"/>
    </source>
</evidence>
<comment type="subcellular location">
    <subcellularLocation>
        <location evidence="3">Nucleus</location>
    </subcellularLocation>
</comment>
<dbReference type="PROSITE" id="PS51192">
    <property type="entry name" value="HELICASE_ATP_BIND_1"/>
    <property type="match status" value="1"/>
</dbReference>
<organism evidence="18 19">
    <name type="scientific">Rotaria sordida</name>
    <dbReference type="NCBI Taxonomy" id="392033"/>
    <lineage>
        <taxon>Eukaryota</taxon>
        <taxon>Metazoa</taxon>
        <taxon>Spiralia</taxon>
        <taxon>Gnathifera</taxon>
        <taxon>Rotifera</taxon>
        <taxon>Eurotatoria</taxon>
        <taxon>Bdelloidea</taxon>
        <taxon>Philodinida</taxon>
        <taxon>Philodinidae</taxon>
        <taxon>Rotaria</taxon>
    </lineage>
</organism>
<evidence type="ECO:0000256" key="7">
    <source>
        <dbReference type="ARBA" id="ARBA00022801"/>
    </source>
</evidence>
<dbReference type="Pfam" id="PF00270">
    <property type="entry name" value="DEAD"/>
    <property type="match status" value="1"/>
</dbReference>
<dbReference type="GO" id="GO:0005634">
    <property type="term" value="C:nucleus"/>
    <property type="evidence" value="ECO:0007669"/>
    <property type="project" value="UniProtKB-SubCell"/>
</dbReference>
<evidence type="ECO:0000256" key="12">
    <source>
        <dbReference type="ARBA" id="ARBA00023242"/>
    </source>
</evidence>
<keyword evidence="9" id="KW-0067">ATP-binding</keyword>
<dbReference type="GO" id="GO:0003677">
    <property type="term" value="F:DNA binding"/>
    <property type="evidence" value="ECO:0007669"/>
    <property type="project" value="UniProtKB-KW"/>
</dbReference>
<dbReference type="SUPFAM" id="SSF52540">
    <property type="entry name" value="P-loop containing nucleoside triphosphate hydrolases"/>
    <property type="match status" value="1"/>
</dbReference>
<dbReference type="GO" id="GO:0046872">
    <property type="term" value="F:metal ion binding"/>
    <property type="evidence" value="ECO:0007669"/>
    <property type="project" value="UniProtKB-KW"/>
</dbReference>
<comment type="cofactor">
    <cofactor evidence="1">
        <name>Mn(2+)</name>
        <dbReference type="ChEBI" id="CHEBI:29035"/>
    </cofactor>
</comment>
<dbReference type="Gene3D" id="3.40.50.300">
    <property type="entry name" value="P-loop containing nucleotide triphosphate hydrolases"/>
    <property type="match status" value="2"/>
</dbReference>
<dbReference type="AlphaFoldDB" id="A0A815AAG7"/>
<proteinExistence type="inferred from homology"/>
<dbReference type="SMART" id="SM00487">
    <property type="entry name" value="DEXDc"/>
    <property type="match status" value="1"/>
</dbReference>
<dbReference type="InterPro" id="IPR027417">
    <property type="entry name" value="P-loop_NTPase"/>
</dbReference>
<evidence type="ECO:0000256" key="15">
    <source>
        <dbReference type="ARBA" id="ARBA00048778"/>
    </source>
</evidence>
<dbReference type="Proteomes" id="UP000663889">
    <property type="component" value="Unassembled WGS sequence"/>
</dbReference>
<evidence type="ECO:0000256" key="11">
    <source>
        <dbReference type="ARBA" id="ARBA00023235"/>
    </source>
</evidence>
<reference evidence="18" key="1">
    <citation type="submission" date="2021-02" db="EMBL/GenBank/DDBJ databases">
        <authorList>
            <person name="Nowell W R."/>
        </authorList>
    </citation>
    <scope>NUCLEOTIDE SEQUENCE</scope>
</reference>
<evidence type="ECO:0000256" key="2">
    <source>
        <dbReference type="ARBA" id="ARBA00001946"/>
    </source>
</evidence>
<evidence type="ECO:0000256" key="8">
    <source>
        <dbReference type="ARBA" id="ARBA00022806"/>
    </source>
</evidence>
<keyword evidence="10" id="KW-0238">DNA-binding</keyword>